<dbReference type="AlphaFoldDB" id="A0A0E9VCE7"/>
<dbReference type="EMBL" id="GBXM01033704">
    <property type="protein sequence ID" value="JAH74873.1"/>
    <property type="molecule type" value="Transcribed_RNA"/>
</dbReference>
<accession>A0A0E9VCE7</accession>
<reference evidence="1" key="1">
    <citation type="submission" date="2014-11" db="EMBL/GenBank/DDBJ databases">
        <authorList>
            <person name="Amaro Gonzalez C."/>
        </authorList>
    </citation>
    <scope>NUCLEOTIDE SEQUENCE</scope>
</reference>
<proteinExistence type="predicted"/>
<evidence type="ECO:0000313" key="1">
    <source>
        <dbReference type="EMBL" id="JAH74873.1"/>
    </source>
</evidence>
<sequence length="70" mass="7773">MVVCCFGHLRRLTHDPIFSEVASYSHVRLVSSYGMERGGCFTAFKSCCDGFCTTIHRTGVYLDSTNASRS</sequence>
<protein>
    <submittedName>
        <fullName evidence="1">Uncharacterized protein</fullName>
    </submittedName>
</protein>
<organism evidence="1">
    <name type="scientific">Anguilla anguilla</name>
    <name type="common">European freshwater eel</name>
    <name type="synonym">Muraena anguilla</name>
    <dbReference type="NCBI Taxonomy" id="7936"/>
    <lineage>
        <taxon>Eukaryota</taxon>
        <taxon>Metazoa</taxon>
        <taxon>Chordata</taxon>
        <taxon>Craniata</taxon>
        <taxon>Vertebrata</taxon>
        <taxon>Euteleostomi</taxon>
        <taxon>Actinopterygii</taxon>
        <taxon>Neopterygii</taxon>
        <taxon>Teleostei</taxon>
        <taxon>Anguilliformes</taxon>
        <taxon>Anguillidae</taxon>
        <taxon>Anguilla</taxon>
    </lineage>
</organism>
<name>A0A0E9VCE7_ANGAN</name>
<reference evidence="1" key="2">
    <citation type="journal article" date="2015" name="Fish Shellfish Immunol.">
        <title>Early steps in the European eel (Anguilla anguilla)-Vibrio vulnificus interaction in the gills: Role of the RtxA13 toxin.</title>
        <authorList>
            <person name="Callol A."/>
            <person name="Pajuelo D."/>
            <person name="Ebbesson L."/>
            <person name="Teles M."/>
            <person name="MacKenzie S."/>
            <person name="Amaro C."/>
        </authorList>
    </citation>
    <scope>NUCLEOTIDE SEQUENCE</scope>
</reference>